<sequence length="628" mass="69901">MASVSTINGNVLPSPDLDVSVEVAATDQTADTPGLEVEIATPDKIATDDNARESPFGEGGALTPNSTTMSVSRTPGSDTGRRKDTARKPRRVRTGCLTCRERHLKCDEALHQCQNCRKSGRICRRGVRLNFIDTQTVAPPHYIPRPPGSRVTFRDESRHIASEYVGGFERYPPPVADPPLKADNLTSPPLPSAYNPHAAPSFVSGPGAQPASMNATFGSHPHPPYQPLQDQSASYAPFNSTGKGDVKTNNYPCLQDPDDVFLMQVFVEEVGQWMDSMNDVKHVSFTVLKNVLAFLTLSVHAYLAFPCARTADALEGVHGMWCPPSVVLNVYELMCSKSFPSIHGMNHIAGARALIKECHWDARTQGLGGACFWLNVSMELLSCLHFNWALAWDPDTWGVNMDFERDQPSVAGNEELWTHRMVYLCAKVANLRSSMSQLQPLDRSTNDMEISHRCQEWTMYNEWCDKWAKAVPRSMVPLAFLPSWQTNSKSSFPKIWWVHWVASLSIRFLAVAAECLATREAQEEVFGIFDDIAKETGWRSEQVKEGLQQAWGWNPTQQHQPVPTDPNALPLLNDHHAFDIDPTSTLLKMPPGVVNPIMAFADFSMDNHPYQDHYVAPHQISDYQCGSL</sequence>
<evidence type="ECO:0000256" key="5">
    <source>
        <dbReference type="SAM" id="MobiDB-lite"/>
    </source>
</evidence>
<evidence type="ECO:0000256" key="1">
    <source>
        <dbReference type="ARBA" id="ARBA00023015"/>
    </source>
</evidence>
<keyword evidence="3" id="KW-0804">Transcription</keyword>
<dbReference type="PROSITE" id="PS50048">
    <property type="entry name" value="ZN2_CY6_FUNGAL_2"/>
    <property type="match status" value="1"/>
</dbReference>
<feature type="region of interest" description="Disordered" evidence="5">
    <location>
        <begin position="27"/>
        <end position="90"/>
    </location>
</feature>
<dbReference type="Proteomes" id="UP001165205">
    <property type="component" value="Unassembled WGS sequence"/>
</dbReference>
<dbReference type="GO" id="GO:0000976">
    <property type="term" value="F:transcription cis-regulatory region binding"/>
    <property type="evidence" value="ECO:0007669"/>
    <property type="project" value="TreeGrafter"/>
</dbReference>
<keyword evidence="4" id="KW-0539">Nucleus</keyword>
<keyword evidence="1" id="KW-0805">Transcription regulation</keyword>
<protein>
    <submittedName>
        <fullName evidence="7">Unnamed protein product</fullName>
    </submittedName>
</protein>
<dbReference type="GO" id="GO:0008270">
    <property type="term" value="F:zinc ion binding"/>
    <property type="evidence" value="ECO:0007669"/>
    <property type="project" value="InterPro"/>
</dbReference>
<evidence type="ECO:0000313" key="8">
    <source>
        <dbReference type="Proteomes" id="UP001165205"/>
    </source>
</evidence>
<dbReference type="SUPFAM" id="SSF57701">
    <property type="entry name" value="Zn2/Cys6 DNA-binding domain"/>
    <property type="match status" value="1"/>
</dbReference>
<keyword evidence="2" id="KW-0238">DNA-binding</keyword>
<dbReference type="Gene3D" id="4.10.240.10">
    <property type="entry name" value="Zn(2)-C6 fungal-type DNA-binding domain"/>
    <property type="match status" value="1"/>
</dbReference>
<dbReference type="PROSITE" id="PS00463">
    <property type="entry name" value="ZN2_CY6_FUNGAL_1"/>
    <property type="match status" value="1"/>
</dbReference>
<evidence type="ECO:0000313" key="7">
    <source>
        <dbReference type="EMBL" id="GMG25092.1"/>
    </source>
</evidence>
<feature type="domain" description="Zn(2)-C6 fungal-type" evidence="6">
    <location>
        <begin position="95"/>
        <end position="125"/>
    </location>
</feature>
<evidence type="ECO:0000256" key="3">
    <source>
        <dbReference type="ARBA" id="ARBA00023163"/>
    </source>
</evidence>
<accession>A0AAN5BTM4</accession>
<dbReference type="Pfam" id="PF00172">
    <property type="entry name" value="Zn_clus"/>
    <property type="match status" value="1"/>
</dbReference>
<dbReference type="InterPro" id="IPR036864">
    <property type="entry name" value="Zn2-C6_fun-type_DNA-bd_sf"/>
</dbReference>
<dbReference type="PANTHER" id="PTHR37534">
    <property type="entry name" value="TRANSCRIPTIONAL ACTIVATOR PROTEIN UGA3"/>
    <property type="match status" value="1"/>
</dbReference>
<evidence type="ECO:0000256" key="4">
    <source>
        <dbReference type="ARBA" id="ARBA00023242"/>
    </source>
</evidence>
<dbReference type="GO" id="GO:0000981">
    <property type="term" value="F:DNA-binding transcription factor activity, RNA polymerase II-specific"/>
    <property type="evidence" value="ECO:0007669"/>
    <property type="project" value="InterPro"/>
</dbReference>
<evidence type="ECO:0000256" key="2">
    <source>
        <dbReference type="ARBA" id="ARBA00023125"/>
    </source>
</evidence>
<dbReference type="CDD" id="cd00067">
    <property type="entry name" value="GAL4"/>
    <property type="match status" value="1"/>
</dbReference>
<comment type="caution">
    <text evidence="7">The sequence shown here is derived from an EMBL/GenBank/DDBJ whole genome shotgun (WGS) entry which is preliminary data.</text>
</comment>
<organism evidence="7 8">
    <name type="scientific">Aspergillus oryzae</name>
    <name type="common">Yellow koji mold</name>
    <dbReference type="NCBI Taxonomy" id="5062"/>
    <lineage>
        <taxon>Eukaryota</taxon>
        <taxon>Fungi</taxon>
        <taxon>Dikarya</taxon>
        <taxon>Ascomycota</taxon>
        <taxon>Pezizomycotina</taxon>
        <taxon>Eurotiomycetes</taxon>
        <taxon>Eurotiomycetidae</taxon>
        <taxon>Eurotiales</taxon>
        <taxon>Aspergillaceae</taxon>
        <taxon>Aspergillus</taxon>
        <taxon>Aspergillus subgen. Circumdati</taxon>
    </lineage>
</organism>
<dbReference type="GO" id="GO:0005634">
    <property type="term" value="C:nucleus"/>
    <property type="evidence" value="ECO:0007669"/>
    <property type="project" value="TreeGrafter"/>
</dbReference>
<proteinExistence type="predicted"/>
<dbReference type="EMBL" id="BSYA01000016">
    <property type="protein sequence ID" value="GMG25092.1"/>
    <property type="molecule type" value="Genomic_DNA"/>
</dbReference>
<dbReference type="InterPro" id="IPR001138">
    <property type="entry name" value="Zn2Cys6_DnaBD"/>
</dbReference>
<feature type="compositionally biased region" description="Polar residues" evidence="5">
    <location>
        <begin position="63"/>
        <end position="77"/>
    </location>
</feature>
<dbReference type="PANTHER" id="PTHR37534:SF40">
    <property type="entry name" value="ZN(2)-C6 FUNGAL-TYPE DOMAIN-CONTAINING PROTEIN"/>
    <property type="match status" value="1"/>
</dbReference>
<dbReference type="GO" id="GO:0045944">
    <property type="term" value="P:positive regulation of transcription by RNA polymerase II"/>
    <property type="evidence" value="ECO:0007669"/>
    <property type="project" value="TreeGrafter"/>
</dbReference>
<dbReference type="AlphaFoldDB" id="A0AAN5BTM4"/>
<evidence type="ECO:0000259" key="6">
    <source>
        <dbReference type="PROSITE" id="PS50048"/>
    </source>
</evidence>
<name>A0AAN5BTM4_ASPOZ</name>
<reference evidence="7" key="1">
    <citation type="submission" date="2023-04" db="EMBL/GenBank/DDBJ databases">
        <title>Aspergillus oryzae NBRC 4228.</title>
        <authorList>
            <person name="Ichikawa N."/>
            <person name="Sato H."/>
            <person name="Tonouchi N."/>
        </authorList>
    </citation>
    <scope>NUCLEOTIDE SEQUENCE</scope>
    <source>
        <strain evidence="7">NBRC 4228</strain>
    </source>
</reference>
<gene>
    <name evidence="7" type="ORF">Aory04_000221000</name>
</gene>
<dbReference type="SMART" id="SM00066">
    <property type="entry name" value="GAL4"/>
    <property type="match status" value="1"/>
</dbReference>